<feature type="signal peptide" evidence="1">
    <location>
        <begin position="1"/>
        <end position="26"/>
    </location>
</feature>
<evidence type="ECO:0000259" key="2">
    <source>
        <dbReference type="Pfam" id="PF07589"/>
    </source>
</evidence>
<protein>
    <recommendedName>
        <fullName evidence="2">Ice-binding protein C-terminal domain-containing protein</fullName>
    </recommendedName>
</protein>
<sequence>MNFVNIFKKTALVASLTMLVSFSASANTLLWNTGVTDSGKGAEGSVDQHYTLGGGAASYVGIGVNGAWLADSASNASAWITPTANANDGSLDPFTNGTYTFSQTFDLSGYDASKTSFSAMWAADNNASVYLNGSLLSSITGGTYSNFNSFSSFSANSGFVSGLNTLSFVVTNLAQNGGNPSGLRVEFSNVNVAAVPEPKTNAMLLSGLALMGLVVRRRKALES</sequence>
<dbReference type="NCBIfam" id="TIGR02595">
    <property type="entry name" value="PEP_CTERM"/>
    <property type="match status" value="1"/>
</dbReference>
<keyword evidence="1" id="KW-0732">Signal</keyword>
<dbReference type="KEGG" id="mpau:ZMTM_04720"/>
<dbReference type="EMBL" id="AP024110">
    <property type="protein sequence ID" value="BCM24213.1"/>
    <property type="molecule type" value="Genomic_DNA"/>
</dbReference>
<proteinExistence type="predicted"/>
<dbReference type="Proteomes" id="UP000826722">
    <property type="component" value="Chromosome"/>
</dbReference>
<feature type="chain" id="PRO_5034968678" description="Ice-binding protein C-terminal domain-containing protein" evidence="1">
    <location>
        <begin position="27"/>
        <end position="223"/>
    </location>
</feature>
<dbReference type="RefSeq" id="WP_221764763.1">
    <property type="nucleotide sequence ID" value="NZ_AP024110.1"/>
</dbReference>
<evidence type="ECO:0000313" key="3">
    <source>
        <dbReference type="EMBL" id="BCM24213.1"/>
    </source>
</evidence>
<organism evidence="3 4">
    <name type="scientific">Methyloradius palustris</name>
    <dbReference type="NCBI Taxonomy" id="2778876"/>
    <lineage>
        <taxon>Bacteria</taxon>
        <taxon>Pseudomonadati</taxon>
        <taxon>Pseudomonadota</taxon>
        <taxon>Betaproteobacteria</taxon>
        <taxon>Nitrosomonadales</taxon>
        <taxon>Methylophilaceae</taxon>
        <taxon>Methyloradius</taxon>
    </lineage>
</organism>
<dbReference type="Gene3D" id="2.60.120.260">
    <property type="entry name" value="Galactose-binding domain-like"/>
    <property type="match status" value="1"/>
</dbReference>
<reference evidence="3" key="1">
    <citation type="journal article" date="2021" name="Arch. Microbiol.">
        <title>Methyloradius palustris gen. nov., sp. nov., a methanol-oxidizing bacterium isolated from snow.</title>
        <authorList>
            <person name="Miyadera T."/>
            <person name="Kojima H."/>
            <person name="Fukui M."/>
        </authorList>
    </citation>
    <scope>NUCLEOTIDE SEQUENCE</scope>
    <source>
        <strain evidence="3">Zm11</strain>
    </source>
</reference>
<name>A0A8D5GAY8_9PROT</name>
<dbReference type="AlphaFoldDB" id="A0A8D5GAY8"/>
<accession>A0A8D5GAY8</accession>
<keyword evidence="4" id="KW-1185">Reference proteome</keyword>
<gene>
    <name evidence="3" type="ORF">ZMTM_04720</name>
</gene>
<evidence type="ECO:0000256" key="1">
    <source>
        <dbReference type="SAM" id="SignalP"/>
    </source>
</evidence>
<evidence type="ECO:0000313" key="4">
    <source>
        <dbReference type="Proteomes" id="UP000826722"/>
    </source>
</evidence>
<feature type="domain" description="Ice-binding protein C-terminal" evidence="2">
    <location>
        <begin position="194"/>
        <end position="218"/>
    </location>
</feature>
<dbReference type="Pfam" id="PF07589">
    <property type="entry name" value="PEP-CTERM"/>
    <property type="match status" value="1"/>
</dbReference>
<dbReference type="InterPro" id="IPR013424">
    <property type="entry name" value="Ice-binding_C"/>
</dbReference>